<comment type="subunit">
    <text evidence="6">Monomer.</text>
</comment>
<keyword evidence="15" id="KW-0289">Folate biosynthesis</keyword>
<organism evidence="26 27">
    <name type="scientific">Imhoffiella purpurea</name>
    <dbReference type="NCBI Taxonomy" id="1249627"/>
    <lineage>
        <taxon>Bacteria</taxon>
        <taxon>Pseudomonadati</taxon>
        <taxon>Pseudomonadota</taxon>
        <taxon>Gammaproteobacteria</taxon>
        <taxon>Chromatiales</taxon>
        <taxon>Chromatiaceae</taxon>
        <taxon>Imhoffiella</taxon>
    </lineage>
</organism>
<dbReference type="GO" id="GO:0046872">
    <property type="term" value="F:metal ion binding"/>
    <property type="evidence" value="ECO:0007669"/>
    <property type="project" value="UniProtKB-KW"/>
</dbReference>
<dbReference type="EC" id="6.3.2.17" evidence="8"/>
<comment type="caution">
    <text evidence="26">The sequence shown here is derived from an EMBL/GenBank/DDBJ whole genome shotgun (WGS) entry which is preliminary data.</text>
</comment>
<keyword evidence="27" id="KW-1185">Reference proteome</keyword>
<evidence type="ECO:0000256" key="17">
    <source>
        <dbReference type="ARBA" id="ARBA00030592"/>
    </source>
</evidence>
<evidence type="ECO:0000256" key="7">
    <source>
        <dbReference type="ARBA" id="ARBA00013023"/>
    </source>
</evidence>
<dbReference type="Gene3D" id="3.90.190.20">
    <property type="entry name" value="Mur ligase, C-terminal domain"/>
    <property type="match status" value="1"/>
</dbReference>
<feature type="domain" description="Mur ligase C-terminal" evidence="24">
    <location>
        <begin position="301"/>
        <end position="424"/>
    </location>
</feature>
<comment type="similarity">
    <text evidence="5 23">Belongs to the folylpolyglutamate synthase family.</text>
</comment>
<evidence type="ECO:0000256" key="20">
    <source>
        <dbReference type="ARBA" id="ARBA00047808"/>
    </source>
</evidence>
<evidence type="ECO:0000256" key="2">
    <source>
        <dbReference type="ARBA" id="ARBA00002714"/>
    </source>
</evidence>
<dbReference type="NCBIfam" id="TIGR01499">
    <property type="entry name" value="folC"/>
    <property type="match status" value="1"/>
</dbReference>
<comment type="pathway">
    <text evidence="4">Cofactor biosynthesis; tetrahydrofolylpolyglutamate biosynthesis.</text>
</comment>
<keyword evidence="12 23" id="KW-0547">Nucleotide-binding</keyword>
<dbReference type="InterPro" id="IPR004101">
    <property type="entry name" value="Mur_ligase_C"/>
</dbReference>
<evidence type="ECO:0000313" key="27">
    <source>
        <dbReference type="Proteomes" id="UP000019460"/>
    </source>
</evidence>
<dbReference type="PANTHER" id="PTHR11136:SF0">
    <property type="entry name" value="DIHYDROFOLATE SYNTHETASE-RELATED"/>
    <property type="match status" value="1"/>
</dbReference>
<dbReference type="GO" id="GO:0008841">
    <property type="term" value="F:dihydrofolate synthase activity"/>
    <property type="evidence" value="ECO:0007669"/>
    <property type="project" value="UniProtKB-EC"/>
</dbReference>
<evidence type="ECO:0000259" key="24">
    <source>
        <dbReference type="Pfam" id="PF02875"/>
    </source>
</evidence>
<comment type="cofactor">
    <cofactor evidence="1">
        <name>Mg(2+)</name>
        <dbReference type="ChEBI" id="CHEBI:18420"/>
    </cofactor>
</comment>
<sequence>MDIPDPSGSGEGGARRFDRLQDWLDWQLGLNPKLIELGLQRVAEVWRRLGHGAPRFPVVTVGGTNGKGSCVAMIDAIARAAGYRCGTFTSPHLLRYNERIRIDGEPVGDESLCESFERIDRARGDLLLTYFEFGTLAALDIFVRESPDLAVLEVGLGGRLDAVNLLDADVSVVTSIGRDHTAWLGETLDEIAVEKAGIFRADRAAILGQSDAPETLRQEAIRLGARPLQMGRELIHETADAGWIWQGPGGRRLSLPLPAMRGRFQLDNASAAIAALMEIEGRLPLPVNAIRAGLQRARLPGRFEVQPGTVTRILDVAHNGPAACALAGNLRAFKSGSGGRVRAVLAILSDKDPEAIVEPLLPHVDDWYLSQSDDGRALSVDALARSLSASVPRPAGLFARLEQALDAAHADSETGDSVLILGSFTTVGQALRYRPGI</sequence>
<evidence type="ECO:0000313" key="26">
    <source>
        <dbReference type="EMBL" id="EXJ14686.1"/>
    </source>
</evidence>
<gene>
    <name evidence="26" type="ORF">D779_2215</name>
</gene>
<accession>W9VCH2</accession>
<evidence type="ECO:0000256" key="15">
    <source>
        <dbReference type="ARBA" id="ARBA00022909"/>
    </source>
</evidence>
<evidence type="ECO:0000256" key="19">
    <source>
        <dbReference type="ARBA" id="ARBA00047493"/>
    </source>
</evidence>
<name>W9VCH2_9GAMM</name>
<dbReference type="NCBIfam" id="NF008101">
    <property type="entry name" value="PRK10846.1"/>
    <property type="match status" value="1"/>
</dbReference>
<dbReference type="EC" id="6.3.2.12" evidence="7"/>
<dbReference type="UniPathway" id="UPA00077">
    <property type="reaction ID" value="UER00157"/>
</dbReference>
<evidence type="ECO:0000256" key="3">
    <source>
        <dbReference type="ARBA" id="ARBA00004799"/>
    </source>
</evidence>
<dbReference type="GO" id="GO:0046656">
    <property type="term" value="P:folic acid biosynthetic process"/>
    <property type="evidence" value="ECO:0007669"/>
    <property type="project" value="UniProtKB-KW"/>
</dbReference>
<feature type="domain" description="Mur ligase central" evidence="25">
    <location>
        <begin position="61"/>
        <end position="275"/>
    </location>
</feature>
<keyword evidence="10 23" id="KW-0436">Ligase</keyword>
<dbReference type="GO" id="GO:0005737">
    <property type="term" value="C:cytoplasm"/>
    <property type="evidence" value="ECO:0007669"/>
    <property type="project" value="TreeGrafter"/>
</dbReference>
<evidence type="ECO:0000256" key="21">
    <source>
        <dbReference type="ARBA" id="ARBA00049035"/>
    </source>
</evidence>
<dbReference type="Proteomes" id="UP000019460">
    <property type="component" value="Unassembled WGS sequence"/>
</dbReference>
<evidence type="ECO:0000256" key="22">
    <source>
        <dbReference type="ARBA" id="ARBA00049161"/>
    </source>
</evidence>
<comment type="catalytic activity">
    <reaction evidence="22">
        <text>7,8-dihydropteroate + L-glutamate + ATP = 7,8-dihydrofolate + ADP + phosphate + H(+)</text>
        <dbReference type="Rhea" id="RHEA:23584"/>
        <dbReference type="ChEBI" id="CHEBI:15378"/>
        <dbReference type="ChEBI" id="CHEBI:17839"/>
        <dbReference type="ChEBI" id="CHEBI:29985"/>
        <dbReference type="ChEBI" id="CHEBI:30616"/>
        <dbReference type="ChEBI" id="CHEBI:43474"/>
        <dbReference type="ChEBI" id="CHEBI:57451"/>
        <dbReference type="ChEBI" id="CHEBI:456216"/>
        <dbReference type="EC" id="6.3.2.12"/>
    </reaction>
</comment>
<dbReference type="InterPro" id="IPR036565">
    <property type="entry name" value="Mur-like_cat_sf"/>
</dbReference>
<dbReference type="PATRIC" id="fig|1249627.3.peg.2533"/>
<comment type="catalytic activity">
    <reaction evidence="20">
        <text>10-formyltetrahydrofolyl-(gamma-L-Glu)(n) + L-glutamate + ATP = 10-formyltetrahydrofolyl-(gamma-L-Glu)(n+1) + ADP + phosphate + H(+)</text>
        <dbReference type="Rhea" id="RHEA:51904"/>
        <dbReference type="Rhea" id="RHEA-COMP:13088"/>
        <dbReference type="Rhea" id="RHEA-COMP:14300"/>
        <dbReference type="ChEBI" id="CHEBI:15378"/>
        <dbReference type="ChEBI" id="CHEBI:29985"/>
        <dbReference type="ChEBI" id="CHEBI:30616"/>
        <dbReference type="ChEBI" id="CHEBI:43474"/>
        <dbReference type="ChEBI" id="CHEBI:134413"/>
        <dbReference type="ChEBI" id="CHEBI:456216"/>
        <dbReference type="EC" id="6.3.2.17"/>
    </reaction>
</comment>
<evidence type="ECO:0000256" key="9">
    <source>
        <dbReference type="ARBA" id="ARBA00019357"/>
    </source>
</evidence>
<evidence type="ECO:0000256" key="6">
    <source>
        <dbReference type="ARBA" id="ARBA00011245"/>
    </source>
</evidence>
<dbReference type="Gene3D" id="3.40.1190.10">
    <property type="entry name" value="Mur-like, catalytic domain"/>
    <property type="match status" value="1"/>
</dbReference>
<dbReference type="SUPFAM" id="SSF53244">
    <property type="entry name" value="MurD-like peptide ligases, peptide-binding domain"/>
    <property type="match status" value="1"/>
</dbReference>
<evidence type="ECO:0000256" key="11">
    <source>
        <dbReference type="ARBA" id="ARBA00022723"/>
    </source>
</evidence>
<keyword evidence="11" id="KW-0479">Metal-binding</keyword>
<evidence type="ECO:0000256" key="4">
    <source>
        <dbReference type="ARBA" id="ARBA00005150"/>
    </source>
</evidence>
<dbReference type="Pfam" id="PF08245">
    <property type="entry name" value="Mur_ligase_M"/>
    <property type="match status" value="1"/>
</dbReference>
<dbReference type="GO" id="GO:0046654">
    <property type="term" value="P:tetrahydrofolate biosynthetic process"/>
    <property type="evidence" value="ECO:0007669"/>
    <property type="project" value="UniProtKB-UniPathway"/>
</dbReference>
<evidence type="ECO:0000256" key="8">
    <source>
        <dbReference type="ARBA" id="ARBA00013025"/>
    </source>
</evidence>
<reference evidence="26 27" key="1">
    <citation type="submission" date="2012-11" db="EMBL/GenBank/DDBJ databases">
        <title>Genome assembly of Thiorhodococcus sp. AK35.</title>
        <authorList>
            <person name="Nupur N."/>
            <person name="Khatri I."/>
            <person name="Subramanian S."/>
            <person name="Pinnaka A."/>
        </authorList>
    </citation>
    <scope>NUCLEOTIDE SEQUENCE [LARGE SCALE GENOMIC DNA]</scope>
    <source>
        <strain evidence="26 27">AK35</strain>
    </source>
</reference>
<protein>
    <recommendedName>
        <fullName evidence="9">Dihydrofolate synthase/folylpolyglutamate synthase</fullName>
        <ecNumber evidence="7">6.3.2.12</ecNumber>
        <ecNumber evidence="8">6.3.2.17</ecNumber>
    </recommendedName>
    <alternativeName>
        <fullName evidence="18">Folylpoly-gamma-glutamate synthetase-dihydrofolate synthetase</fullName>
    </alternativeName>
    <alternativeName>
        <fullName evidence="16">Folylpolyglutamate synthetase</fullName>
    </alternativeName>
    <alternativeName>
        <fullName evidence="17">Tetrahydrofolylpolyglutamate synthase</fullName>
    </alternativeName>
</protein>
<proteinExistence type="inferred from homology"/>
<dbReference type="eggNOG" id="COG0285">
    <property type="taxonomic scope" value="Bacteria"/>
</dbReference>
<keyword evidence="13 23" id="KW-0067">ATP-binding</keyword>
<dbReference type="SUPFAM" id="SSF53623">
    <property type="entry name" value="MurD-like peptide ligases, catalytic domain"/>
    <property type="match status" value="1"/>
</dbReference>
<dbReference type="AlphaFoldDB" id="W9VCH2"/>
<dbReference type="PIRSF" id="PIRSF001563">
    <property type="entry name" value="Folylpolyglu_synth"/>
    <property type="match status" value="1"/>
</dbReference>
<evidence type="ECO:0000256" key="12">
    <source>
        <dbReference type="ARBA" id="ARBA00022741"/>
    </source>
</evidence>
<evidence type="ECO:0000256" key="10">
    <source>
        <dbReference type="ARBA" id="ARBA00022598"/>
    </source>
</evidence>
<comment type="function">
    <text evidence="2">Functions in two distinct reactions of the de novo folate biosynthetic pathway. Catalyzes the addition of a glutamate residue to dihydropteroate (7,8-dihydropteroate or H2Pte) to form dihydrofolate (7,8-dihydrofolate monoglutamate or H2Pte-Glu). Also catalyzes successive additions of L-glutamate to tetrahydrofolate or 10-formyltetrahydrofolate or 5,10-methylenetetrahydrofolate, leading to folylpolyglutamate derivatives.</text>
</comment>
<evidence type="ECO:0000256" key="16">
    <source>
        <dbReference type="ARBA" id="ARBA00030048"/>
    </source>
</evidence>
<dbReference type="EMBL" id="AONC01000037">
    <property type="protein sequence ID" value="EXJ14686.1"/>
    <property type="molecule type" value="Genomic_DNA"/>
</dbReference>
<evidence type="ECO:0000256" key="18">
    <source>
        <dbReference type="ARBA" id="ARBA00032510"/>
    </source>
</evidence>
<keyword evidence="14" id="KW-0460">Magnesium</keyword>
<dbReference type="InterPro" id="IPR001645">
    <property type="entry name" value="Folylpolyglutamate_synth"/>
</dbReference>
<evidence type="ECO:0000256" key="14">
    <source>
        <dbReference type="ARBA" id="ARBA00022842"/>
    </source>
</evidence>
<dbReference type="PANTHER" id="PTHR11136">
    <property type="entry name" value="FOLYLPOLYGLUTAMATE SYNTHASE-RELATED"/>
    <property type="match status" value="1"/>
</dbReference>
<comment type="pathway">
    <text evidence="3">Cofactor biosynthesis; tetrahydrofolate biosynthesis; 7,8-dihydrofolate from 2-amino-4-hydroxy-6-hydroxymethyl-7,8-dihydropteridine diphosphate and 4-aminobenzoate: step 2/2.</text>
</comment>
<dbReference type="GO" id="GO:0004326">
    <property type="term" value="F:tetrahydrofolylpolyglutamate synthase activity"/>
    <property type="evidence" value="ECO:0007669"/>
    <property type="project" value="UniProtKB-EC"/>
</dbReference>
<dbReference type="FunFam" id="3.40.1190.10:FF:000004">
    <property type="entry name" value="Dihydrofolate synthase/folylpolyglutamate synthase"/>
    <property type="match status" value="1"/>
</dbReference>
<dbReference type="GO" id="GO:0005524">
    <property type="term" value="F:ATP binding"/>
    <property type="evidence" value="ECO:0007669"/>
    <property type="project" value="UniProtKB-KW"/>
</dbReference>
<dbReference type="InterPro" id="IPR013221">
    <property type="entry name" value="Mur_ligase_cen"/>
</dbReference>
<comment type="catalytic activity">
    <reaction evidence="21">
        <text>(6R)-5,10-methylenetetrahydrofolyl-(gamma-L-Glu)(n) + L-glutamate + ATP = (6R)-5,10-methylenetetrahydrofolyl-(gamma-L-Glu)(n+1) + ADP + phosphate + H(+)</text>
        <dbReference type="Rhea" id="RHEA:51912"/>
        <dbReference type="Rhea" id="RHEA-COMP:13257"/>
        <dbReference type="Rhea" id="RHEA-COMP:13258"/>
        <dbReference type="ChEBI" id="CHEBI:15378"/>
        <dbReference type="ChEBI" id="CHEBI:29985"/>
        <dbReference type="ChEBI" id="CHEBI:30616"/>
        <dbReference type="ChEBI" id="CHEBI:43474"/>
        <dbReference type="ChEBI" id="CHEBI:136572"/>
        <dbReference type="ChEBI" id="CHEBI:456216"/>
        <dbReference type="EC" id="6.3.2.17"/>
    </reaction>
</comment>
<evidence type="ECO:0000256" key="23">
    <source>
        <dbReference type="PIRNR" id="PIRNR001563"/>
    </source>
</evidence>
<comment type="catalytic activity">
    <reaction evidence="19">
        <text>(6S)-5,6,7,8-tetrahydrofolyl-(gamma-L-Glu)(n) + L-glutamate + ATP = (6S)-5,6,7,8-tetrahydrofolyl-(gamma-L-Glu)(n+1) + ADP + phosphate + H(+)</text>
        <dbReference type="Rhea" id="RHEA:10580"/>
        <dbReference type="Rhea" id="RHEA-COMP:14738"/>
        <dbReference type="Rhea" id="RHEA-COMP:14740"/>
        <dbReference type="ChEBI" id="CHEBI:15378"/>
        <dbReference type="ChEBI" id="CHEBI:29985"/>
        <dbReference type="ChEBI" id="CHEBI:30616"/>
        <dbReference type="ChEBI" id="CHEBI:43474"/>
        <dbReference type="ChEBI" id="CHEBI:141005"/>
        <dbReference type="ChEBI" id="CHEBI:456216"/>
        <dbReference type="EC" id="6.3.2.17"/>
    </reaction>
</comment>
<evidence type="ECO:0000256" key="13">
    <source>
        <dbReference type="ARBA" id="ARBA00022840"/>
    </source>
</evidence>
<evidence type="ECO:0000256" key="1">
    <source>
        <dbReference type="ARBA" id="ARBA00001946"/>
    </source>
</evidence>
<dbReference type="Pfam" id="PF02875">
    <property type="entry name" value="Mur_ligase_C"/>
    <property type="match status" value="1"/>
</dbReference>
<evidence type="ECO:0000259" key="25">
    <source>
        <dbReference type="Pfam" id="PF08245"/>
    </source>
</evidence>
<evidence type="ECO:0000256" key="5">
    <source>
        <dbReference type="ARBA" id="ARBA00008276"/>
    </source>
</evidence>
<dbReference type="InterPro" id="IPR036615">
    <property type="entry name" value="Mur_ligase_C_dom_sf"/>
</dbReference>
<dbReference type="STRING" id="1249627.D779_2215"/>